<dbReference type="AlphaFoldDB" id="A0A817XMF6"/>
<evidence type="ECO:0000256" key="1">
    <source>
        <dbReference type="SAM" id="MobiDB-lite"/>
    </source>
</evidence>
<evidence type="ECO:0000313" key="7">
    <source>
        <dbReference type="Proteomes" id="UP000663869"/>
    </source>
</evidence>
<evidence type="ECO:0000313" key="5">
    <source>
        <dbReference type="EMBL" id="CAF4264668.1"/>
    </source>
</evidence>
<keyword evidence="2" id="KW-0812">Transmembrane</keyword>
<protein>
    <submittedName>
        <fullName evidence="4">Uncharacterized protein</fullName>
    </submittedName>
</protein>
<evidence type="ECO:0000313" key="3">
    <source>
        <dbReference type="EMBL" id="CAF3341609.1"/>
    </source>
</evidence>
<reference evidence="4" key="1">
    <citation type="submission" date="2021-02" db="EMBL/GenBank/DDBJ databases">
        <authorList>
            <person name="Nowell W R."/>
        </authorList>
    </citation>
    <scope>NUCLEOTIDE SEQUENCE</scope>
</reference>
<feature type="compositionally biased region" description="Low complexity" evidence="1">
    <location>
        <begin position="465"/>
        <end position="480"/>
    </location>
</feature>
<evidence type="ECO:0000256" key="2">
    <source>
        <dbReference type="SAM" id="Phobius"/>
    </source>
</evidence>
<feature type="region of interest" description="Disordered" evidence="1">
    <location>
        <begin position="465"/>
        <end position="486"/>
    </location>
</feature>
<dbReference type="EMBL" id="CAJNYU010000521">
    <property type="protein sequence ID" value="CAF3370543.1"/>
    <property type="molecule type" value="Genomic_DNA"/>
</dbReference>
<dbReference type="Proteomes" id="UP000663872">
    <property type="component" value="Unassembled WGS sequence"/>
</dbReference>
<sequence length="536" mass="58045">MGGMMSWKPVSPNLTNVSTTTIKLKQTYSWVSTSMPCLQVTGTAGNTLVCPTGCSSNTTGIAISGTCIDYDFGLSISTSLTTQSITYQLGAQLVLAYRSTSMINLVAGSKPWSIATYINLAVRNDTGAINSSPTANMTPVVVVPVNTQQTLRIPMTDSDYDVVKCRWASNASAVASTTIDECSGVCQDLSGAKLYTSSNTDNNCTIVFNTSVVGYYCIAIQIEDFMPSSPNGTALSSIPLQFLVRGVQVSCGIPTITGEPTNGDTLYVQANVSYSTEIFAQTDCNGTTIIRFLTVILPSGLASISSIITYSSILYSTTFTWTPSNDQIGKKYLLCTIAVNSNNLQSTEYCLNFVVIAQIAATASNSNNESFNLYLLFGILLGIVLLAGLLLNILSYWYLPRWLDNTFLGELRRSFLHDGEETSSPLCENQHNEEIPNKSQTINNSTGLYRALYIKPDESSCESEQSLSTSLNLSSSSQSESKPRTTTITRFLTLPSTGITPIGHPSTFPSLPERILRSQPQRSILVQNYFEQHNSA</sequence>
<dbReference type="EMBL" id="CAJOBR010004217">
    <property type="protein sequence ID" value="CAF4772362.1"/>
    <property type="molecule type" value="Genomic_DNA"/>
</dbReference>
<evidence type="ECO:0000313" key="6">
    <source>
        <dbReference type="EMBL" id="CAF4772362.1"/>
    </source>
</evidence>
<dbReference type="Proteomes" id="UP000663848">
    <property type="component" value="Unassembled WGS sequence"/>
</dbReference>
<comment type="caution">
    <text evidence="4">The sequence shown here is derived from an EMBL/GenBank/DDBJ whole genome shotgun (WGS) entry which is preliminary data.</text>
</comment>
<organism evidence="4 7">
    <name type="scientific">Rotaria socialis</name>
    <dbReference type="NCBI Taxonomy" id="392032"/>
    <lineage>
        <taxon>Eukaryota</taxon>
        <taxon>Metazoa</taxon>
        <taxon>Spiralia</taxon>
        <taxon>Gnathifera</taxon>
        <taxon>Rotifera</taxon>
        <taxon>Eurotatoria</taxon>
        <taxon>Bdelloidea</taxon>
        <taxon>Philodinida</taxon>
        <taxon>Philodinidae</taxon>
        <taxon>Rotaria</taxon>
    </lineage>
</organism>
<dbReference type="Proteomes" id="UP000663869">
    <property type="component" value="Unassembled WGS sequence"/>
</dbReference>
<accession>A0A817XMF6</accession>
<evidence type="ECO:0000313" key="4">
    <source>
        <dbReference type="EMBL" id="CAF3370543.1"/>
    </source>
</evidence>
<proteinExistence type="predicted"/>
<keyword evidence="2" id="KW-0472">Membrane</keyword>
<feature type="transmembrane region" description="Helical" evidence="2">
    <location>
        <begin position="373"/>
        <end position="399"/>
    </location>
</feature>
<gene>
    <name evidence="4" type="ORF">FME351_LOCUS6293</name>
    <name evidence="3" type="ORF">GRG538_LOCUS4678</name>
    <name evidence="6" type="ORF">QYT958_LOCUS22241</name>
    <name evidence="5" type="ORF">TSG867_LOCUS3936</name>
</gene>
<dbReference type="Proteomes" id="UP000663862">
    <property type="component" value="Unassembled WGS sequence"/>
</dbReference>
<name>A0A817XMF6_9BILA</name>
<dbReference type="EMBL" id="CAJOBQ010000123">
    <property type="protein sequence ID" value="CAF4264668.1"/>
    <property type="molecule type" value="Genomic_DNA"/>
</dbReference>
<dbReference type="EMBL" id="CAJNYT010000279">
    <property type="protein sequence ID" value="CAF3341609.1"/>
    <property type="molecule type" value="Genomic_DNA"/>
</dbReference>
<keyword evidence="2" id="KW-1133">Transmembrane helix</keyword>